<dbReference type="Pfam" id="PF20240">
    <property type="entry name" value="DUF6597"/>
    <property type="match status" value="1"/>
</dbReference>
<protein>
    <submittedName>
        <fullName evidence="2">DUF6597 domain-containing transcriptional factor</fullName>
    </submittedName>
</protein>
<reference evidence="2 3" key="1">
    <citation type="submission" date="2024-09" db="EMBL/GenBank/DDBJ databases">
        <authorList>
            <person name="Sun Q."/>
            <person name="Mori K."/>
        </authorList>
    </citation>
    <scope>NUCLEOTIDE SEQUENCE [LARGE SCALE GENOMIC DNA]</scope>
    <source>
        <strain evidence="2 3">CCM 7765</strain>
    </source>
</reference>
<gene>
    <name evidence="2" type="ORF">ACFFI0_18370</name>
</gene>
<evidence type="ECO:0000259" key="1">
    <source>
        <dbReference type="Pfam" id="PF20240"/>
    </source>
</evidence>
<accession>A0ABV6HN12</accession>
<keyword evidence="3" id="KW-1185">Reference proteome</keyword>
<name>A0ABV6HN12_9SPHI</name>
<feature type="domain" description="DUF6597" evidence="1">
    <location>
        <begin position="6"/>
        <end position="71"/>
    </location>
</feature>
<proteinExistence type="predicted"/>
<dbReference type="RefSeq" id="WP_149105944.1">
    <property type="nucleotide sequence ID" value="NZ_JBHLWO010000002.1"/>
</dbReference>
<sequence>MPFEYFKPCEELKPYIHSYWTLKGTNGAYEVFYPDTCVDIVVNMGDRFATSQQNIVLEPQTAYLGGALTEAIYEKVS</sequence>
<organism evidence="2 3">
    <name type="scientific">Olivibacter oleidegradans</name>
    <dbReference type="NCBI Taxonomy" id="760123"/>
    <lineage>
        <taxon>Bacteria</taxon>
        <taxon>Pseudomonadati</taxon>
        <taxon>Bacteroidota</taxon>
        <taxon>Sphingobacteriia</taxon>
        <taxon>Sphingobacteriales</taxon>
        <taxon>Sphingobacteriaceae</taxon>
        <taxon>Olivibacter</taxon>
    </lineage>
</organism>
<dbReference type="EMBL" id="JBHLWO010000002">
    <property type="protein sequence ID" value="MFC0320298.1"/>
    <property type="molecule type" value="Genomic_DNA"/>
</dbReference>
<dbReference type="Proteomes" id="UP001589774">
    <property type="component" value="Unassembled WGS sequence"/>
</dbReference>
<evidence type="ECO:0000313" key="3">
    <source>
        <dbReference type="Proteomes" id="UP001589774"/>
    </source>
</evidence>
<comment type="caution">
    <text evidence="2">The sequence shown here is derived from an EMBL/GenBank/DDBJ whole genome shotgun (WGS) entry which is preliminary data.</text>
</comment>
<evidence type="ECO:0000313" key="2">
    <source>
        <dbReference type="EMBL" id="MFC0320298.1"/>
    </source>
</evidence>
<dbReference type="InterPro" id="IPR046532">
    <property type="entry name" value="DUF6597"/>
</dbReference>